<keyword evidence="8" id="KW-1185">Reference proteome</keyword>
<feature type="transmembrane region" description="Helical" evidence="6">
    <location>
        <begin position="86"/>
        <end position="106"/>
    </location>
</feature>
<dbReference type="Pfam" id="PF00335">
    <property type="entry name" value="Tetraspanin"/>
    <property type="match status" value="1"/>
</dbReference>
<keyword evidence="2 6" id="KW-0812">Transmembrane</keyword>
<name>A0A163J6G7_ABSGL</name>
<organism evidence="7">
    <name type="scientific">Absidia glauca</name>
    <name type="common">Pin mould</name>
    <dbReference type="NCBI Taxonomy" id="4829"/>
    <lineage>
        <taxon>Eukaryota</taxon>
        <taxon>Fungi</taxon>
        <taxon>Fungi incertae sedis</taxon>
        <taxon>Mucoromycota</taxon>
        <taxon>Mucoromycotina</taxon>
        <taxon>Mucoromycetes</taxon>
        <taxon>Mucorales</taxon>
        <taxon>Cunninghamellaceae</taxon>
        <taxon>Absidia</taxon>
    </lineage>
</organism>
<dbReference type="InterPro" id="IPR018499">
    <property type="entry name" value="Tetraspanin/Peripherin"/>
</dbReference>
<reference evidence="7" key="1">
    <citation type="submission" date="2016-04" db="EMBL/GenBank/DDBJ databases">
        <authorList>
            <person name="Evans L.H."/>
            <person name="Alamgir A."/>
            <person name="Owens N."/>
            <person name="Weber N.D."/>
            <person name="Virtaneva K."/>
            <person name="Barbian K."/>
            <person name="Babar A."/>
            <person name="Rosenke K."/>
        </authorList>
    </citation>
    <scope>NUCLEOTIDE SEQUENCE [LARGE SCALE GENOMIC DNA]</scope>
    <source>
        <strain evidence="7">CBS 101.48</strain>
    </source>
</reference>
<evidence type="ECO:0008006" key="9">
    <source>
        <dbReference type="Google" id="ProtNLM"/>
    </source>
</evidence>
<protein>
    <recommendedName>
        <fullName evidence="9">Tetraspanin</fullName>
    </recommendedName>
</protein>
<dbReference type="InParanoid" id="A0A163J6G7"/>
<evidence type="ECO:0000256" key="4">
    <source>
        <dbReference type="ARBA" id="ARBA00023136"/>
    </source>
</evidence>
<comment type="subcellular location">
    <subcellularLocation>
        <location evidence="1">Membrane</location>
        <topology evidence="1">Multi-pass membrane protein</topology>
    </subcellularLocation>
</comment>
<dbReference type="PANTHER" id="PTHR19282">
    <property type="entry name" value="TETRASPANIN"/>
    <property type="match status" value="1"/>
</dbReference>
<keyword evidence="3 6" id="KW-1133">Transmembrane helix</keyword>
<sequence>MEARRRRILERQRQQSQGLRETLSMVHLSILALGLILASGGAYLITESISATESFSLVAGGTLLALVSFFGWFGTLHEHAGFLKTYCSVLGVVVLGQWIGLGWLYYENQQDGGTWRRLDQRISKTWDFFSAHDDLVVKDIEQVFHCCGYGSAQDRPVPVTCQRGAQGCKVIGLQLIEQWQWSLVVGFVLLTMIQVCLLLVNVVTLVMVEKESTEEASEDRLQKQHVIRYGWMIADHDGSHHDYGSNSSINGNGRPYYHSSRNPARRNGSNPSVAPSSPPHYYGSVNLG</sequence>
<dbReference type="GO" id="GO:0005886">
    <property type="term" value="C:plasma membrane"/>
    <property type="evidence" value="ECO:0007669"/>
    <property type="project" value="TreeGrafter"/>
</dbReference>
<evidence type="ECO:0000256" key="1">
    <source>
        <dbReference type="ARBA" id="ARBA00004141"/>
    </source>
</evidence>
<dbReference type="STRING" id="4829.A0A163J6G7"/>
<feature type="transmembrane region" description="Helical" evidence="6">
    <location>
        <begin position="57"/>
        <end position="74"/>
    </location>
</feature>
<evidence type="ECO:0000313" key="7">
    <source>
        <dbReference type="EMBL" id="SAL99730.1"/>
    </source>
</evidence>
<dbReference type="PANTHER" id="PTHR19282:SF544">
    <property type="entry name" value="TETRASPANIN"/>
    <property type="match status" value="1"/>
</dbReference>
<feature type="compositionally biased region" description="Polar residues" evidence="5">
    <location>
        <begin position="259"/>
        <end position="275"/>
    </location>
</feature>
<evidence type="ECO:0000256" key="6">
    <source>
        <dbReference type="SAM" id="Phobius"/>
    </source>
</evidence>
<dbReference type="OrthoDB" id="71600at2759"/>
<dbReference type="OMA" id="HCCGYGS"/>
<dbReference type="Proteomes" id="UP000078561">
    <property type="component" value="Unassembled WGS sequence"/>
</dbReference>
<feature type="transmembrane region" description="Helical" evidence="6">
    <location>
        <begin position="183"/>
        <end position="208"/>
    </location>
</feature>
<dbReference type="AlphaFoldDB" id="A0A163J6G7"/>
<evidence type="ECO:0000313" key="8">
    <source>
        <dbReference type="Proteomes" id="UP000078561"/>
    </source>
</evidence>
<dbReference type="EMBL" id="LT552960">
    <property type="protein sequence ID" value="SAL99730.1"/>
    <property type="molecule type" value="Genomic_DNA"/>
</dbReference>
<keyword evidence="4 6" id="KW-0472">Membrane</keyword>
<evidence type="ECO:0000256" key="5">
    <source>
        <dbReference type="SAM" id="MobiDB-lite"/>
    </source>
</evidence>
<accession>A0A163J6G7</accession>
<proteinExistence type="predicted"/>
<evidence type="ECO:0000256" key="2">
    <source>
        <dbReference type="ARBA" id="ARBA00022692"/>
    </source>
</evidence>
<feature type="region of interest" description="Disordered" evidence="5">
    <location>
        <begin position="242"/>
        <end position="288"/>
    </location>
</feature>
<feature type="transmembrane region" description="Helical" evidence="6">
    <location>
        <begin position="21"/>
        <end position="45"/>
    </location>
</feature>
<evidence type="ECO:0000256" key="3">
    <source>
        <dbReference type="ARBA" id="ARBA00022989"/>
    </source>
</evidence>
<gene>
    <name evidence="7" type="primary">ABSGL_05375.1 scaffold 6959</name>
</gene>